<keyword evidence="5" id="KW-1185">Reference proteome</keyword>
<accession>A0ABN0F7Q7</accession>
<dbReference type="PANTHER" id="PTHR44757">
    <property type="entry name" value="DIGUANYLATE CYCLASE DGCP"/>
    <property type="match status" value="1"/>
</dbReference>
<dbReference type="Pfam" id="PF00672">
    <property type="entry name" value="HAMP"/>
    <property type="match status" value="1"/>
</dbReference>
<dbReference type="InterPro" id="IPR001633">
    <property type="entry name" value="EAL_dom"/>
</dbReference>
<feature type="domain" description="GGDEF" evidence="3">
    <location>
        <begin position="371"/>
        <end position="503"/>
    </location>
</feature>
<dbReference type="SMART" id="SM00304">
    <property type="entry name" value="HAMP"/>
    <property type="match status" value="1"/>
</dbReference>
<dbReference type="CDD" id="cd01949">
    <property type="entry name" value="GGDEF"/>
    <property type="match status" value="1"/>
</dbReference>
<dbReference type="PANTHER" id="PTHR44757:SF4">
    <property type="entry name" value="DIGUANYLATE CYCLASE DGCE-RELATED"/>
    <property type="match status" value="1"/>
</dbReference>
<dbReference type="Proteomes" id="UP000004980">
    <property type="component" value="Unassembled WGS sequence"/>
</dbReference>
<dbReference type="EMBL" id="AKAU01000265">
    <property type="protein sequence ID" value="EIM94684.1"/>
    <property type="molecule type" value="Genomic_DNA"/>
</dbReference>
<sequence>MRFHSLRARIAVVIVLLMLAAQVAGYIVISSVIRTNARSNSEEQLSVAERVFRQVLHSNGEKLTQAAGVVAADFGFREAVATHDENTVVSALKNHGDRIQADIVMLADLDGKLVADSRGPAREGRPFPFPSLITAATRQGDASTIGMIDGRLYQLVAVPVRAPLTIAWVAMGFLINDNTAREMASLTSLDVSFLDRRPDDRWSMLASSLPEKRDVRGDVARLGEENYATRVILLQSSGEPMAVMLQRSLRAAMAPFHRLQSALLVITLCGVLLSIAGSVATARSVTRPIAALTRFSRRVGLGDYAEPIEITHHDEVGELAKAFNHMQDGISERERRITELAYMDRLTGLSNRAMFNDRLQQAIENALQTERPFSVMMMDLDRFKDVNDTLGHPIGDQLLCEVAKRLLATLHRSTDLVARLGGDEFAVLLSTDDIDAAQLVAQRILKTLEQPITIEGQLVDVGASIGIVAFPENGLDMNVLLRRADIAMYVAKRSNAGYAVYDEKHDQNSSERLSLMSELRQAVEHDQLMLHYQPKMDLATRTVKYVEALVRWDHPTRGFVPPDQFIPFAEQTGYIKAISHWVAEKAIQQCAAWRANGIELAVSVNVSARELIQSSLPDTFAALLEKYDVAPEMMWIEITESAIMDDPNHAIETLDRLHALGIRLAVDDFGTGYSSLSYLKRMPVDELKIDKSFVMGMALHKDDETIVRSTIDLGHNMGLKVVAEGVESEEILTRLKELGCDLVQGFHLSRALAPSMLEAWLLDWEIANSMVPSEQVGPGSI</sequence>
<dbReference type="InterPro" id="IPR000160">
    <property type="entry name" value="GGDEF_dom"/>
</dbReference>
<dbReference type="Gene3D" id="6.10.340.10">
    <property type="match status" value="1"/>
</dbReference>
<dbReference type="SUPFAM" id="SSF141868">
    <property type="entry name" value="EAL domain-like"/>
    <property type="match status" value="1"/>
</dbReference>
<dbReference type="Pfam" id="PF00990">
    <property type="entry name" value="GGDEF"/>
    <property type="match status" value="1"/>
</dbReference>
<dbReference type="SUPFAM" id="SSF103190">
    <property type="entry name" value="Sensory domain-like"/>
    <property type="match status" value="1"/>
</dbReference>
<dbReference type="InterPro" id="IPR052155">
    <property type="entry name" value="Biofilm_reg_signaling"/>
</dbReference>
<dbReference type="CDD" id="cd01948">
    <property type="entry name" value="EAL"/>
    <property type="match status" value="1"/>
</dbReference>
<dbReference type="PROSITE" id="PS50887">
    <property type="entry name" value="GGDEF"/>
    <property type="match status" value="1"/>
</dbReference>
<dbReference type="InterPro" id="IPR029787">
    <property type="entry name" value="Nucleotide_cyclase"/>
</dbReference>
<dbReference type="SMART" id="SM00267">
    <property type="entry name" value="GGDEF"/>
    <property type="match status" value="1"/>
</dbReference>
<dbReference type="Gene3D" id="3.30.70.270">
    <property type="match status" value="1"/>
</dbReference>
<evidence type="ECO:0000313" key="4">
    <source>
        <dbReference type="EMBL" id="EIM94684.1"/>
    </source>
</evidence>
<feature type="domain" description="EAL" evidence="1">
    <location>
        <begin position="512"/>
        <end position="765"/>
    </location>
</feature>
<dbReference type="NCBIfam" id="TIGR00254">
    <property type="entry name" value="GGDEF"/>
    <property type="match status" value="1"/>
</dbReference>
<dbReference type="SMART" id="SM00052">
    <property type="entry name" value="EAL"/>
    <property type="match status" value="1"/>
</dbReference>
<gene>
    <name evidence="4" type="ORF">WQE_43154</name>
</gene>
<evidence type="ECO:0000259" key="3">
    <source>
        <dbReference type="PROSITE" id="PS50887"/>
    </source>
</evidence>
<dbReference type="Pfam" id="PF14827">
    <property type="entry name" value="dCache_3"/>
    <property type="match status" value="1"/>
</dbReference>
<keyword evidence="4" id="KW-0472">Membrane</keyword>
<feature type="domain" description="HAMP" evidence="2">
    <location>
        <begin position="283"/>
        <end position="335"/>
    </location>
</feature>
<evidence type="ECO:0000259" key="1">
    <source>
        <dbReference type="PROSITE" id="PS50883"/>
    </source>
</evidence>
<dbReference type="Pfam" id="PF00563">
    <property type="entry name" value="EAL"/>
    <property type="match status" value="1"/>
</dbReference>
<dbReference type="RefSeq" id="WP_009770364.1">
    <property type="nucleotide sequence ID" value="NZ_AKAU01000265.1"/>
</dbReference>
<organism evidence="4 5">
    <name type="scientific">Paraburkholderia hospita</name>
    <dbReference type="NCBI Taxonomy" id="169430"/>
    <lineage>
        <taxon>Bacteria</taxon>
        <taxon>Pseudomonadati</taxon>
        <taxon>Pseudomonadota</taxon>
        <taxon>Betaproteobacteria</taxon>
        <taxon>Burkholderiales</taxon>
        <taxon>Burkholderiaceae</taxon>
        <taxon>Paraburkholderia</taxon>
    </lineage>
</organism>
<proteinExistence type="predicted"/>
<dbReference type="Gene3D" id="3.20.20.450">
    <property type="entry name" value="EAL domain"/>
    <property type="match status" value="1"/>
</dbReference>
<dbReference type="InterPro" id="IPR035919">
    <property type="entry name" value="EAL_sf"/>
</dbReference>
<dbReference type="SUPFAM" id="SSF158472">
    <property type="entry name" value="HAMP domain-like"/>
    <property type="match status" value="1"/>
</dbReference>
<name>A0ABN0F7Q7_9BURK</name>
<keyword evidence="4" id="KW-0812">Transmembrane</keyword>
<reference evidence="4 5" key="1">
    <citation type="journal article" date="2012" name="J. Bacteriol.">
        <title>Draft Genome Sequence of the Soil Bacterium Burkholderia terrae Strain BS001, Which Interacts with Fungal Surface Structures.</title>
        <authorList>
            <person name="Nazir R."/>
            <person name="Hansen M.A."/>
            <person name="Sorensen S."/>
            <person name="van Elsas J.D."/>
        </authorList>
    </citation>
    <scope>NUCLEOTIDE SEQUENCE [LARGE SCALE GENOMIC DNA]</scope>
    <source>
        <strain evidence="4 5">BS001</strain>
    </source>
</reference>
<dbReference type="InterPro" id="IPR043128">
    <property type="entry name" value="Rev_trsase/Diguanyl_cyclase"/>
</dbReference>
<protein>
    <submittedName>
        <fullName evidence="4">Phosphodiesterase transmembrane protein</fullName>
    </submittedName>
</protein>
<dbReference type="PROSITE" id="PS50883">
    <property type="entry name" value="EAL"/>
    <property type="match status" value="1"/>
</dbReference>
<dbReference type="InterPro" id="IPR003660">
    <property type="entry name" value="HAMP_dom"/>
</dbReference>
<dbReference type="InterPro" id="IPR029150">
    <property type="entry name" value="dCache_3"/>
</dbReference>
<dbReference type="PROSITE" id="PS50885">
    <property type="entry name" value="HAMP"/>
    <property type="match status" value="1"/>
</dbReference>
<comment type="caution">
    <text evidence="4">The sequence shown here is derived from an EMBL/GenBank/DDBJ whole genome shotgun (WGS) entry which is preliminary data.</text>
</comment>
<evidence type="ECO:0000259" key="2">
    <source>
        <dbReference type="PROSITE" id="PS50885"/>
    </source>
</evidence>
<evidence type="ECO:0000313" key="5">
    <source>
        <dbReference type="Proteomes" id="UP000004980"/>
    </source>
</evidence>
<dbReference type="InterPro" id="IPR029151">
    <property type="entry name" value="Sensor-like_sf"/>
</dbReference>
<dbReference type="SUPFAM" id="SSF55073">
    <property type="entry name" value="Nucleotide cyclase"/>
    <property type="match status" value="1"/>
</dbReference>
<dbReference type="CDD" id="cd06225">
    <property type="entry name" value="HAMP"/>
    <property type="match status" value="1"/>
</dbReference>